<dbReference type="AlphaFoldDB" id="A0A224Y143"/>
<name>A0A224Y143_9HEMI</name>
<sequence length="107" mass="12186">MFPVHLCFLLAQVFPSDRSLLLLLLVLENHVCSLLVVDMVILFPLLTLFLEYLELQQGQCYLLGLENLVLHLHRVFLASQVLLVVPVVLELPEVQSLPFLLVVQLNL</sequence>
<protein>
    <submittedName>
        <fullName evidence="1">Uncharacterized protein</fullName>
    </submittedName>
</protein>
<accession>A0A224Y143</accession>
<reference evidence="1" key="1">
    <citation type="journal article" date="2018" name="PLoS Negl. Trop. Dis.">
        <title>An insight into the salivary gland and fat body transcriptome of Panstrongylus lignarius (Hemiptera: Heteroptera), the main vector of Chagas disease in Peru.</title>
        <authorList>
            <person name="Nevoa J.C."/>
            <person name="Mendes M.T."/>
            <person name="da Silva M.V."/>
            <person name="Soares S.C."/>
            <person name="Oliveira C.J.F."/>
            <person name="Ribeiro J.M.C."/>
        </authorList>
    </citation>
    <scope>NUCLEOTIDE SEQUENCE</scope>
</reference>
<dbReference type="EMBL" id="GFTR01001734">
    <property type="protein sequence ID" value="JAW14692.1"/>
    <property type="molecule type" value="Transcribed_RNA"/>
</dbReference>
<proteinExistence type="predicted"/>
<organism evidence="1">
    <name type="scientific">Panstrongylus lignarius</name>
    <dbReference type="NCBI Taxonomy" id="156445"/>
    <lineage>
        <taxon>Eukaryota</taxon>
        <taxon>Metazoa</taxon>
        <taxon>Ecdysozoa</taxon>
        <taxon>Arthropoda</taxon>
        <taxon>Hexapoda</taxon>
        <taxon>Insecta</taxon>
        <taxon>Pterygota</taxon>
        <taxon>Neoptera</taxon>
        <taxon>Paraneoptera</taxon>
        <taxon>Hemiptera</taxon>
        <taxon>Heteroptera</taxon>
        <taxon>Panheteroptera</taxon>
        <taxon>Cimicomorpha</taxon>
        <taxon>Reduviidae</taxon>
        <taxon>Triatominae</taxon>
        <taxon>Panstrongylus</taxon>
    </lineage>
</organism>
<evidence type="ECO:0000313" key="1">
    <source>
        <dbReference type="EMBL" id="JAW14692.1"/>
    </source>
</evidence>